<protein>
    <recommendedName>
        <fullName evidence="3">BAR domain-containing protein</fullName>
    </recommendedName>
</protein>
<gene>
    <name evidence="1" type="primary">Acey_s0260.g519</name>
    <name evidence="1" type="ORF">Y032_0260g519</name>
</gene>
<evidence type="ECO:0008006" key="3">
    <source>
        <dbReference type="Google" id="ProtNLM"/>
    </source>
</evidence>
<dbReference type="STRING" id="53326.A0A016SB13"/>
<organism evidence="1 2">
    <name type="scientific">Ancylostoma ceylanicum</name>
    <dbReference type="NCBI Taxonomy" id="53326"/>
    <lineage>
        <taxon>Eukaryota</taxon>
        <taxon>Metazoa</taxon>
        <taxon>Ecdysozoa</taxon>
        <taxon>Nematoda</taxon>
        <taxon>Chromadorea</taxon>
        <taxon>Rhabditida</taxon>
        <taxon>Rhabditina</taxon>
        <taxon>Rhabditomorpha</taxon>
        <taxon>Strongyloidea</taxon>
        <taxon>Ancylostomatidae</taxon>
        <taxon>Ancylostomatinae</taxon>
        <taxon>Ancylostoma</taxon>
    </lineage>
</organism>
<reference evidence="2" key="1">
    <citation type="journal article" date="2015" name="Nat. Genet.">
        <title>The genome and transcriptome of the zoonotic hookworm Ancylostoma ceylanicum identify infection-specific gene families.</title>
        <authorList>
            <person name="Schwarz E.M."/>
            <person name="Hu Y."/>
            <person name="Antoshechkin I."/>
            <person name="Miller M.M."/>
            <person name="Sternberg P.W."/>
            <person name="Aroian R.V."/>
        </authorList>
    </citation>
    <scope>NUCLEOTIDE SEQUENCE</scope>
    <source>
        <strain evidence="2">HY135</strain>
    </source>
</reference>
<keyword evidence="2" id="KW-1185">Reference proteome</keyword>
<name>A0A016SB13_9BILA</name>
<dbReference type="OrthoDB" id="10518517at2759"/>
<sequence>MSAQLRRKIGIARTQLARAINLCEEDLKDDLLGFPQTSANDDFLDYAELQDTHHESFSTKLIVRKLEDLNNEWIALMAKDSNEVTTFHEFFSRYGDYHDDIEKAIKALQRMDSSEALIQGE</sequence>
<dbReference type="AlphaFoldDB" id="A0A016SB13"/>
<comment type="caution">
    <text evidence="1">The sequence shown here is derived from an EMBL/GenBank/DDBJ whole genome shotgun (WGS) entry which is preliminary data.</text>
</comment>
<proteinExistence type="predicted"/>
<evidence type="ECO:0000313" key="2">
    <source>
        <dbReference type="Proteomes" id="UP000024635"/>
    </source>
</evidence>
<evidence type="ECO:0000313" key="1">
    <source>
        <dbReference type="EMBL" id="EYB87571.1"/>
    </source>
</evidence>
<dbReference type="Proteomes" id="UP000024635">
    <property type="component" value="Unassembled WGS sequence"/>
</dbReference>
<accession>A0A016SB13</accession>
<dbReference type="EMBL" id="JARK01001596">
    <property type="protein sequence ID" value="EYB87571.1"/>
    <property type="molecule type" value="Genomic_DNA"/>
</dbReference>